<name>A0A7N0U961_KALFE</name>
<feature type="compositionally biased region" description="Basic and acidic residues" evidence="5">
    <location>
        <begin position="407"/>
        <end position="419"/>
    </location>
</feature>
<comment type="similarity">
    <text evidence="1">Belongs to the protein disulfide isomerase family.</text>
</comment>
<feature type="domain" description="Thioredoxin" evidence="8">
    <location>
        <begin position="31"/>
        <end position="142"/>
    </location>
</feature>
<sequence>MMRPWKNVVLSAVAAVLILTCHSSSVRCHQFKVDGKVIELVDSNIDAAISTFDYILIDFYAPWCGHCKRLAPELDAAAPVLAGLKEPVVIAKVDADKYSSLAYKHEIDGYPTLKLFMHGVPTFYSGPRKAEALVRYLKKFVAPDVSVLETDSAVKSFVEESGRSFPIFIGFGLNESTISEFAIKYKKKAWFSVAKDFSEDVMVLYDFDKVPALVALHPSYDERSVFYGPFEDTFLGAFVKQNLFPLVMPITYESLKLLRDDDRKVVLTVVQDESDEKSVKLIKLLKGAAFANRDFMFGYVGVKQFDEFTETFGIGKKTLLPKMMVWDGNEEYYSVIGSENIVDEEGYGSQITRFLEGYKEGRFETKQINSASFSGFINSLFGVRTALIILFLVAVLGLILTITKDDEPQKPVKRTHTEQDGSSGDEAESSEHVYRPGDKLD</sequence>
<keyword evidence="3" id="KW-1015">Disulfide bond</keyword>
<feature type="region of interest" description="Disordered" evidence="5">
    <location>
        <begin position="407"/>
        <end position="441"/>
    </location>
</feature>
<dbReference type="AlphaFoldDB" id="A0A7N0U961"/>
<dbReference type="PANTHER" id="PTHR18929">
    <property type="entry name" value="PROTEIN DISULFIDE ISOMERASE"/>
    <property type="match status" value="1"/>
</dbReference>
<keyword evidence="4" id="KW-0676">Redox-active center</keyword>
<reference evidence="9" key="1">
    <citation type="submission" date="2021-01" db="UniProtKB">
        <authorList>
            <consortium name="EnsemblPlants"/>
        </authorList>
    </citation>
    <scope>IDENTIFICATION</scope>
</reference>
<keyword evidence="6" id="KW-1133">Transmembrane helix</keyword>
<dbReference type="Gene3D" id="3.40.30.10">
    <property type="entry name" value="Glutaredoxin"/>
    <property type="match status" value="2"/>
</dbReference>
<dbReference type="Pfam" id="PF13848">
    <property type="entry name" value="Thioredoxin_6"/>
    <property type="match status" value="1"/>
</dbReference>
<feature type="signal peptide" evidence="7">
    <location>
        <begin position="1"/>
        <end position="28"/>
    </location>
</feature>
<evidence type="ECO:0000259" key="8">
    <source>
        <dbReference type="PROSITE" id="PS51352"/>
    </source>
</evidence>
<dbReference type="SUPFAM" id="SSF52833">
    <property type="entry name" value="Thioredoxin-like"/>
    <property type="match status" value="1"/>
</dbReference>
<evidence type="ECO:0000256" key="4">
    <source>
        <dbReference type="ARBA" id="ARBA00023284"/>
    </source>
</evidence>
<accession>A0A7N0U961</accession>
<keyword evidence="2 7" id="KW-0732">Signal</keyword>
<dbReference type="Pfam" id="PF00085">
    <property type="entry name" value="Thioredoxin"/>
    <property type="match status" value="1"/>
</dbReference>
<evidence type="ECO:0000256" key="5">
    <source>
        <dbReference type="SAM" id="MobiDB-lite"/>
    </source>
</evidence>
<dbReference type="Gramene" id="Kaladp0058s0534.1.v1.1">
    <property type="protein sequence ID" value="Kaladp0058s0534.1.v1.1"/>
    <property type="gene ID" value="Kaladp0058s0534.v1.1"/>
</dbReference>
<dbReference type="PROSITE" id="PS00194">
    <property type="entry name" value="THIOREDOXIN_1"/>
    <property type="match status" value="1"/>
</dbReference>
<protein>
    <recommendedName>
        <fullName evidence="8">Thioredoxin domain-containing protein</fullName>
    </recommendedName>
</protein>
<evidence type="ECO:0000256" key="6">
    <source>
        <dbReference type="SAM" id="Phobius"/>
    </source>
</evidence>
<dbReference type="EnsemblPlants" id="Kaladp0058s0534.1.v1.1">
    <property type="protein sequence ID" value="Kaladp0058s0534.1.v1.1"/>
    <property type="gene ID" value="Kaladp0058s0534.v1.1"/>
</dbReference>
<keyword evidence="6" id="KW-0812">Transmembrane</keyword>
<proteinExistence type="inferred from homology"/>
<evidence type="ECO:0000256" key="1">
    <source>
        <dbReference type="ARBA" id="ARBA00006347"/>
    </source>
</evidence>
<evidence type="ECO:0000256" key="7">
    <source>
        <dbReference type="SAM" id="SignalP"/>
    </source>
</evidence>
<feature type="chain" id="PRO_5029869407" description="Thioredoxin domain-containing protein" evidence="7">
    <location>
        <begin position="29"/>
        <end position="441"/>
    </location>
</feature>
<dbReference type="PANTHER" id="PTHR18929:SF218">
    <property type="entry name" value="PROTEIN DISULFIDE-ISOMERASE 5-2"/>
    <property type="match status" value="1"/>
</dbReference>
<evidence type="ECO:0000313" key="10">
    <source>
        <dbReference type="Proteomes" id="UP000594263"/>
    </source>
</evidence>
<dbReference type="CDD" id="cd02961">
    <property type="entry name" value="PDI_a_family"/>
    <property type="match status" value="1"/>
</dbReference>
<dbReference type="InterPro" id="IPR036249">
    <property type="entry name" value="Thioredoxin-like_sf"/>
</dbReference>
<dbReference type="FunFam" id="3.40.30.10:FF:000107">
    <property type="entry name" value="Protein disulfide-isomerase 5-2"/>
    <property type="match status" value="1"/>
</dbReference>
<dbReference type="GO" id="GO:0005783">
    <property type="term" value="C:endoplasmic reticulum"/>
    <property type="evidence" value="ECO:0007669"/>
    <property type="project" value="TreeGrafter"/>
</dbReference>
<dbReference type="InterPro" id="IPR017937">
    <property type="entry name" value="Thioredoxin_CS"/>
</dbReference>
<dbReference type="GO" id="GO:0006457">
    <property type="term" value="P:protein folding"/>
    <property type="evidence" value="ECO:0007669"/>
    <property type="project" value="TreeGrafter"/>
</dbReference>
<dbReference type="PRINTS" id="PR00421">
    <property type="entry name" value="THIOREDOXIN"/>
</dbReference>
<dbReference type="InterPro" id="IPR013766">
    <property type="entry name" value="Thioredoxin_domain"/>
</dbReference>
<dbReference type="Proteomes" id="UP000594263">
    <property type="component" value="Unplaced"/>
</dbReference>
<keyword evidence="10" id="KW-1185">Reference proteome</keyword>
<organism evidence="9 10">
    <name type="scientific">Kalanchoe fedtschenkoi</name>
    <name type="common">Lavender scallops</name>
    <name type="synonym">South American air plant</name>
    <dbReference type="NCBI Taxonomy" id="63787"/>
    <lineage>
        <taxon>Eukaryota</taxon>
        <taxon>Viridiplantae</taxon>
        <taxon>Streptophyta</taxon>
        <taxon>Embryophyta</taxon>
        <taxon>Tracheophyta</taxon>
        <taxon>Spermatophyta</taxon>
        <taxon>Magnoliopsida</taxon>
        <taxon>eudicotyledons</taxon>
        <taxon>Gunneridae</taxon>
        <taxon>Pentapetalae</taxon>
        <taxon>Saxifragales</taxon>
        <taxon>Crassulaceae</taxon>
        <taxon>Kalanchoe</taxon>
    </lineage>
</organism>
<feature type="compositionally biased region" description="Basic and acidic residues" evidence="5">
    <location>
        <begin position="429"/>
        <end position="441"/>
    </location>
</feature>
<evidence type="ECO:0000256" key="3">
    <source>
        <dbReference type="ARBA" id="ARBA00023157"/>
    </source>
</evidence>
<dbReference type="GO" id="GO:0003756">
    <property type="term" value="F:protein disulfide isomerase activity"/>
    <property type="evidence" value="ECO:0007669"/>
    <property type="project" value="TreeGrafter"/>
</dbReference>
<dbReference type="GO" id="GO:0034976">
    <property type="term" value="P:response to endoplasmic reticulum stress"/>
    <property type="evidence" value="ECO:0007669"/>
    <property type="project" value="TreeGrafter"/>
</dbReference>
<dbReference type="OMA" id="GIEMRNM"/>
<keyword evidence="6" id="KW-0472">Membrane</keyword>
<feature type="transmembrane region" description="Helical" evidence="6">
    <location>
        <begin position="381"/>
        <end position="403"/>
    </location>
</feature>
<evidence type="ECO:0000313" key="9">
    <source>
        <dbReference type="EnsemblPlants" id="Kaladp0058s0534.1.v1.1"/>
    </source>
</evidence>
<evidence type="ECO:0000256" key="2">
    <source>
        <dbReference type="ARBA" id="ARBA00022729"/>
    </source>
</evidence>
<dbReference type="PROSITE" id="PS51352">
    <property type="entry name" value="THIOREDOXIN_2"/>
    <property type="match status" value="1"/>
</dbReference>